<dbReference type="RefSeq" id="WP_259336203.1">
    <property type="nucleotide sequence ID" value="NZ_QWEE01000580.1"/>
</dbReference>
<dbReference type="InterPro" id="IPR036736">
    <property type="entry name" value="ACP-like_sf"/>
</dbReference>
<accession>A0ABX9N242</accession>
<evidence type="ECO:0000259" key="1">
    <source>
        <dbReference type="PROSITE" id="PS50075"/>
    </source>
</evidence>
<name>A0ABX9N242_9MICO</name>
<organism evidence="2 3">
    <name type="scientific">Clavibacter californiensis</name>
    <dbReference type="NCBI Taxonomy" id="1401995"/>
    <lineage>
        <taxon>Bacteria</taxon>
        <taxon>Bacillati</taxon>
        <taxon>Actinomycetota</taxon>
        <taxon>Actinomycetes</taxon>
        <taxon>Micrococcales</taxon>
        <taxon>Microbacteriaceae</taxon>
        <taxon>Clavibacter</taxon>
    </lineage>
</organism>
<dbReference type="EMBL" id="QWEE01000580">
    <property type="protein sequence ID" value="RII86872.1"/>
    <property type="molecule type" value="Genomic_DNA"/>
</dbReference>
<dbReference type="Proteomes" id="UP000265355">
    <property type="component" value="Unassembled WGS sequence"/>
</dbReference>
<sequence>MTERIPSVPPVALLRDQVARALRLDPAEVGIDDDLVDLGLESTALIRLAGRWRRDGLAADFSRLAADPTIRAWTRVLGDAAADDAAADGSAPPADPA</sequence>
<proteinExistence type="predicted"/>
<dbReference type="SUPFAM" id="SSF47336">
    <property type="entry name" value="ACP-like"/>
    <property type="match status" value="1"/>
</dbReference>
<comment type="caution">
    <text evidence="2">The sequence shown here is derived from an EMBL/GenBank/DDBJ whole genome shotgun (WGS) entry which is preliminary data.</text>
</comment>
<protein>
    <recommendedName>
        <fullName evidence="1">Carrier domain-containing protein</fullName>
    </recommendedName>
</protein>
<evidence type="ECO:0000313" key="3">
    <source>
        <dbReference type="Proteomes" id="UP000265355"/>
    </source>
</evidence>
<evidence type="ECO:0000313" key="2">
    <source>
        <dbReference type="EMBL" id="RII86872.1"/>
    </source>
</evidence>
<feature type="non-terminal residue" evidence="2">
    <location>
        <position position="97"/>
    </location>
</feature>
<dbReference type="Pfam" id="PF00550">
    <property type="entry name" value="PP-binding"/>
    <property type="match status" value="1"/>
</dbReference>
<dbReference type="PROSITE" id="PS50075">
    <property type="entry name" value="CARRIER"/>
    <property type="match status" value="1"/>
</dbReference>
<reference evidence="2 3" key="1">
    <citation type="submission" date="2018-08" db="EMBL/GenBank/DDBJ databases">
        <title>Genome Sequence of Clavibacter michiganensis Subspecies type strains, and the Atypical Peach-Colored Strains Isolated from Tomato.</title>
        <authorList>
            <person name="Osdaghi E."/>
            <person name="Portier P."/>
            <person name="Briand M."/>
            <person name="Jacques M.-A."/>
        </authorList>
    </citation>
    <scope>NUCLEOTIDE SEQUENCE [LARGE SCALE GENOMIC DNA]</scope>
    <source>
        <strain evidence="2 3">CFBP 8216</strain>
    </source>
</reference>
<keyword evidence="3" id="KW-1185">Reference proteome</keyword>
<dbReference type="Gene3D" id="1.10.1200.10">
    <property type="entry name" value="ACP-like"/>
    <property type="match status" value="1"/>
</dbReference>
<gene>
    <name evidence="2" type="ORF">DZF98_16290</name>
</gene>
<dbReference type="InterPro" id="IPR009081">
    <property type="entry name" value="PP-bd_ACP"/>
</dbReference>
<feature type="domain" description="Carrier" evidence="1">
    <location>
        <begin position="8"/>
        <end position="81"/>
    </location>
</feature>